<keyword evidence="4" id="KW-0808">Transferase</keyword>
<accession>A0A5C8Z7T4</accession>
<sequence length="290" mass="31927">MKEYGCQLMAKNMSRVLMRRPGKSLLQADPATWHYNSLFDAKKAIQQYHEFAKLIEETGAEICWIEDQGDGLADAMFTRDASLITKAGAVPLRMGKPLRCAEPMLHKSSYEKLGIPVLGQLTGDAMIEGGDTIWLNENTLLVGIGFRSNEEGVKQLNELLNPHEITVLGFDMPYWAGKEACLHLMSVISPLTETAYLVHPPLIPARLWSLLEQSGIELIVAPADEFEASFGLNLNVLPTSPGQCIMIDGFLKTKKVMQDHGISVKTFEGDALCMACEGGPTCLTNPIYRG</sequence>
<protein>
    <recommendedName>
        <fullName evidence="2">arginine deiminase</fullName>
        <ecNumber evidence="2">3.5.3.6</ecNumber>
    </recommendedName>
</protein>
<dbReference type="Gene3D" id="3.75.10.10">
    <property type="entry name" value="L-arginine/glycine Amidinotransferase, Chain A"/>
    <property type="match status" value="1"/>
</dbReference>
<dbReference type="GO" id="GO:0016990">
    <property type="term" value="F:arginine deiminase activity"/>
    <property type="evidence" value="ECO:0007669"/>
    <property type="project" value="UniProtKB-EC"/>
</dbReference>
<comment type="caution">
    <text evidence="4">The sequence shown here is derived from an EMBL/GenBank/DDBJ whole genome shotgun (WGS) entry which is preliminary data.</text>
</comment>
<evidence type="ECO:0000256" key="1">
    <source>
        <dbReference type="ARBA" id="ARBA00005213"/>
    </source>
</evidence>
<name>A0A5C8Z7T4_9GAMM</name>
<dbReference type="PANTHER" id="PTHR47271">
    <property type="entry name" value="ARGININE DEIMINASE"/>
    <property type="match status" value="1"/>
</dbReference>
<comment type="catalytic activity">
    <reaction evidence="3">
        <text>L-arginine + H2O = L-citrulline + NH4(+)</text>
        <dbReference type="Rhea" id="RHEA:19597"/>
        <dbReference type="ChEBI" id="CHEBI:15377"/>
        <dbReference type="ChEBI" id="CHEBI:28938"/>
        <dbReference type="ChEBI" id="CHEBI:32682"/>
        <dbReference type="ChEBI" id="CHEBI:57743"/>
        <dbReference type="EC" id="3.5.3.6"/>
    </reaction>
</comment>
<reference evidence="4 5" key="1">
    <citation type="submission" date="2019-07" db="EMBL/GenBank/DDBJ databases">
        <title>Reinekea sp. strain SSH23 genome sequencing and assembly.</title>
        <authorList>
            <person name="Kim I."/>
        </authorList>
    </citation>
    <scope>NUCLEOTIDE SEQUENCE [LARGE SCALE GENOMIC DNA]</scope>
    <source>
        <strain evidence="4 5">SSH23</strain>
    </source>
</reference>
<proteinExistence type="predicted"/>
<evidence type="ECO:0000313" key="4">
    <source>
        <dbReference type="EMBL" id="TXR53374.1"/>
    </source>
</evidence>
<dbReference type="GO" id="GO:0019546">
    <property type="term" value="P:L-arginine deiminase pathway"/>
    <property type="evidence" value="ECO:0007669"/>
    <property type="project" value="TreeGrafter"/>
</dbReference>
<dbReference type="Proteomes" id="UP000321764">
    <property type="component" value="Unassembled WGS sequence"/>
</dbReference>
<dbReference type="OrthoDB" id="9807502at2"/>
<dbReference type="EMBL" id="VKAD01000001">
    <property type="protein sequence ID" value="TXR53374.1"/>
    <property type="molecule type" value="Genomic_DNA"/>
</dbReference>
<gene>
    <name evidence="4" type="ORF">FME95_02035</name>
</gene>
<evidence type="ECO:0000313" key="5">
    <source>
        <dbReference type="Proteomes" id="UP000321764"/>
    </source>
</evidence>
<dbReference type="GO" id="GO:0016740">
    <property type="term" value="F:transferase activity"/>
    <property type="evidence" value="ECO:0007669"/>
    <property type="project" value="UniProtKB-KW"/>
</dbReference>
<dbReference type="SUPFAM" id="SSF55909">
    <property type="entry name" value="Pentein"/>
    <property type="match status" value="1"/>
</dbReference>
<keyword evidence="5" id="KW-1185">Reference proteome</keyword>
<evidence type="ECO:0000256" key="3">
    <source>
        <dbReference type="ARBA" id="ARBA00049429"/>
    </source>
</evidence>
<dbReference type="AlphaFoldDB" id="A0A5C8Z7T4"/>
<organism evidence="4 5">
    <name type="scientific">Reinekea thalattae</name>
    <dbReference type="NCBI Taxonomy" id="2593301"/>
    <lineage>
        <taxon>Bacteria</taxon>
        <taxon>Pseudomonadati</taxon>
        <taxon>Pseudomonadota</taxon>
        <taxon>Gammaproteobacteria</taxon>
        <taxon>Oceanospirillales</taxon>
        <taxon>Saccharospirillaceae</taxon>
        <taxon>Reinekea</taxon>
    </lineage>
</organism>
<dbReference type="EC" id="3.5.3.6" evidence="2"/>
<dbReference type="RefSeq" id="WP_147712690.1">
    <property type="nucleotide sequence ID" value="NZ_VKAD01000001.1"/>
</dbReference>
<dbReference type="PANTHER" id="PTHR47271:SF2">
    <property type="entry name" value="ARGININE DEIMINASE"/>
    <property type="match status" value="1"/>
</dbReference>
<dbReference type="Pfam" id="PF02274">
    <property type="entry name" value="ADI"/>
    <property type="match status" value="1"/>
</dbReference>
<evidence type="ECO:0000256" key="2">
    <source>
        <dbReference type="ARBA" id="ARBA00012171"/>
    </source>
</evidence>
<comment type="pathway">
    <text evidence="1">Amino-acid degradation; L-arginine degradation via ADI pathway; carbamoyl phosphate from L-arginine: step 1/2.</text>
</comment>